<dbReference type="NCBIfam" id="TIGR03426">
    <property type="entry name" value="shape_MreD"/>
    <property type="match status" value="1"/>
</dbReference>
<keyword evidence="3" id="KW-1003">Cell membrane</keyword>
<evidence type="ECO:0000256" key="2">
    <source>
        <dbReference type="ARBA" id="ARBA00007776"/>
    </source>
</evidence>
<dbReference type="EMBL" id="CP001810">
    <property type="protein sequence ID" value="ADL34221.1"/>
    <property type="molecule type" value="Genomic_DNA"/>
</dbReference>
<dbReference type="InterPro" id="IPR017225">
    <property type="entry name" value="Cell_shape_determin_MreD_prd"/>
</dbReference>
<name>E0RWC3_BUTPB</name>
<feature type="transmembrane region" description="Helical" evidence="8">
    <location>
        <begin position="66"/>
        <end position="86"/>
    </location>
</feature>
<evidence type="ECO:0000256" key="8">
    <source>
        <dbReference type="SAM" id="Phobius"/>
    </source>
</evidence>
<dbReference type="GO" id="GO:0005886">
    <property type="term" value="C:plasma membrane"/>
    <property type="evidence" value="ECO:0007669"/>
    <property type="project" value="UniProtKB-SubCell"/>
</dbReference>
<evidence type="ECO:0000256" key="6">
    <source>
        <dbReference type="ARBA" id="ARBA00022989"/>
    </source>
</evidence>
<dbReference type="Proteomes" id="UP000001299">
    <property type="component" value="Chromosome 1"/>
</dbReference>
<dbReference type="KEGG" id="bpb:bpr_I1484"/>
<comment type="similarity">
    <text evidence="2">Belongs to the MreD family.</text>
</comment>
<keyword evidence="7 8" id="KW-0472">Membrane</keyword>
<dbReference type="InterPro" id="IPR007227">
    <property type="entry name" value="Cell_shape_determining_MreD"/>
</dbReference>
<dbReference type="GO" id="GO:0008360">
    <property type="term" value="P:regulation of cell shape"/>
    <property type="evidence" value="ECO:0007669"/>
    <property type="project" value="UniProtKB-KW"/>
</dbReference>
<keyword evidence="5" id="KW-0133">Cell shape</keyword>
<comment type="subcellular location">
    <subcellularLocation>
        <location evidence="1">Cell membrane</location>
        <topology evidence="1">Multi-pass membrane protein</topology>
    </subcellularLocation>
</comment>
<evidence type="ECO:0000256" key="7">
    <source>
        <dbReference type="ARBA" id="ARBA00023136"/>
    </source>
</evidence>
<keyword evidence="6 8" id="KW-1133">Transmembrane helix</keyword>
<dbReference type="PIRSF" id="PIRSF037497">
    <property type="entry name" value="MreD_Clostridium/Treponema_prd"/>
    <property type="match status" value="1"/>
</dbReference>
<organism evidence="9 10">
    <name type="scientific">Butyrivibrio proteoclasticus (strain ATCC 51982 / DSM 14932 / B316)</name>
    <name type="common">Clostridium proteoclasticum</name>
    <dbReference type="NCBI Taxonomy" id="515622"/>
    <lineage>
        <taxon>Bacteria</taxon>
        <taxon>Bacillati</taxon>
        <taxon>Bacillota</taxon>
        <taxon>Clostridia</taxon>
        <taxon>Lachnospirales</taxon>
        <taxon>Lachnospiraceae</taxon>
        <taxon>Butyrivibrio</taxon>
    </lineage>
</organism>
<dbReference type="HOGENOM" id="CLU_132534_0_0_9"/>
<sequence>MNIRRFLTNFILVLVSFILQTTVFRALDFGDTAPNLLMIVVAASGFIKGDKSGLIMGFFSGLLVDIFFGTYLGFFALIYMYLGFIVGKFHEVFFSQNIVIPIVFITVADFLFGFICYVLMFLFRTKFDIGYYMLNVILPEMVYTAIIAIFFYPFILYLNNRIDEREQRSAKKFV</sequence>
<evidence type="ECO:0000313" key="9">
    <source>
        <dbReference type="EMBL" id="ADL34221.1"/>
    </source>
</evidence>
<feature type="transmembrane region" description="Helical" evidence="8">
    <location>
        <begin position="129"/>
        <end position="158"/>
    </location>
</feature>
<keyword evidence="10" id="KW-1185">Reference proteome</keyword>
<dbReference type="RefSeq" id="WP_013280875.1">
    <property type="nucleotide sequence ID" value="NC_014387.1"/>
</dbReference>
<dbReference type="STRING" id="515622.bpr_I1484"/>
<evidence type="ECO:0000256" key="3">
    <source>
        <dbReference type="ARBA" id="ARBA00022475"/>
    </source>
</evidence>
<proteinExistence type="inferred from homology"/>
<evidence type="ECO:0000313" key="10">
    <source>
        <dbReference type="Proteomes" id="UP000001299"/>
    </source>
</evidence>
<keyword evidence="4 8" id="KW-0812">Transmembrane</keyword>
<dbReference type="Pfam" id="PF04093">
    <property type="entry name" value="MreD"/>
    <property type="match status" value="1"/>
</dbReference>
<protein>
    <submittedName>
        <fullName evidence="9">Rod shape-determining protein MreD</fullName>
    </submittedName>
</protein>
<evidence type="ECO:0000256" key="1">
    <source>
        <dbReference type="ARBA" id="ARBA00004651"/>
    </source>
</evidence>
<dbReference type="AlphaFoldDB" id="E0RWC3"/>
<reference evidence="9 10" key="1">
    <citation type="journal article" date="2010" name="PLoS ONE">
        <title>The glycobiome of the rumen bacterium Butyrivibrio proteoclasticus B316(T) highlights adaptation to a polysaccharide-rich environment.</title>
        <authorList>
            <person name="Kelly W.J."/>
            <person name="Leahy S.C."/>
            <person name="Altermann E."/>
            <person name="Yeoman C.J."/>
            <person name="Dunne J.C."/>
            <person name="Kong Z."/>
            <person name="Pacheco D.M."/>
            <person name="Li D."/>
            <person name="Noel S.J."/>
            <person name="Moon C.D."/>
            <person name="Cookson A.L."/>
            <person name="Attwood G.T."/>
        </authorList>
    </citation>
    <scope>NUCLEOTIDE SEQUENCE [LARGE SCALE GENOMIC DNA]</scope>
    <source>
        <strain evidence="10">ATCC 51982 / DSM 14932 / B316</strain>
    </source>
</reference>
<evidence type="ECO:0000256" key="5">
    <source>
        <dbReference type="ARBA" id="ARBA00022960"/>
    </source>
</evidence>
<feature type="transmembrane region" description="Helical" evidence="8">
    <location>
        <begin position="98"/>
        <end position="123"/>
    </location>
</feature>
<accession>E0RWC3</accession>
<gene>
    <name evidence="9" type="primary">mreD</name>
    <name evidence="9" type="ordered locus">bpr_I1484</name>
</gene>
<dbReference type="eggNOG" id="COG2891">
    <property type="taxonomic scope" value="Bacteria"/>
</dbReference>
<evidence type="ECO:0000256" key="4">
    <source>
        <dbReference type="ARBA" id="ARBA00022692"/>
    </source>
</evidence>